<dbReference type="Gene3D" id="2.30.110.10">
    <property type="entry name" value="Electron Transport, Fmn-binding Protein, Chain A"/>
    <property type="match status" value="1"/>
</dbReference>
<name>T0ZBH3_9ZZZZ</name>
<comment type="caution">
    <text evidence="1">The sequence shown here is derived from an EMBL/GenBank/DDBJ whole genome shotgun (WGS) entry which is preliminary data.</text>
</comment>
<sequence>MDLERHQSFVHLLKNQKITILINATSALVLPDSIFDHTMDYKSVLIAGSPKEIVNSALKLKALKQLTDFILPGRWDQVRAPNEKEMRQTVIIEVAIEDALLKFSETELSQLESKTTWTAKINLGNRSFDV</sequence>
<organism evidence="1">
    <name type="scientific">mine drainage metagenome</name>
    <dbReference type="NCBI Taxonomy" id="410659"/>
    <lineage>
        <taxon>unclassified sequences</taxon>
        <taxon>metagenomes</taxon>
        <taxon>ecological metagenomes</taxon>
    </lineage>
</organism>
<dbReference type="Pfam" id="PF12900">
    <property type="entry name" value="Pyridox_ox_2"/>
    <property type="match status" value="1"/>
</dbReference>
<dbReference type="InterPro" id="IPR024747">
    <property type="entry name" value="Pyridox_Oxase-rel"/>
</dbReference>
<dbReference type="AlphaFoldDB" id="T0ZBH3"/>
<feature type="non-terminal residue" evidence="1">
    <location>
        <position position="130"/>
    </location>
</feature>
<gene>
    <name evidence="1" type="ORF">B1A_21744</name>
</gene>
<reference evidence="1" key="2">
    <citation type="journal article" date="2014" name="ISME J.">
        <title>Microbial stratification in low pH oxic and suboxic macroscopic growths along an acid mine drainage.</title>
        <authorList>
            <person name="Mendez-Garcia C."/>
            <person name="Mesa V."/>
            <person name="Sprenger R.R."/>
            <person name="Richter M."/>
            <person name="Diez M.S."/>
            <person name="Solano J."/>
            <person name="Bargiela R."/>
            <person name="Golyshina O.V."/>
            <person name="Manteca A."/>
            <person name="Ramos J.L."/>
            <person name="Gallego J.R."/>
            <person name="Llorente I."/>
            <person name="Martins Dos Santos V.A."/>
            <person name="Jensen O.N."/>
            <person name="Pelaez A.I."/>
            <person name="Sanchez J."/>
            <person name="Ferrer M."/>
        </authorList>
    </citation>
    <scope>NUCLEOTIDE SEQUENCE</scope>
</reference>
<protein>
    <submittedName>
        <fullName evidence="1">Flavin-nucleotide-binding protein</fullName>
    </submittedName>
</protein>
<accession>T0ZBH3</accession>
<proteinExistence type="predicted"/>
<reference evidence="1" key="1">
    <citation type="submission" date="2013-08" db="EMBL/GenBank/DDBJ databases">
        <authorList>
            <person name="Mendez C."/>
            <person name="Richter M."/>
            <person name="Ferrer M."/>
            <person name="Sanchez J."/>
        </authorList>
    </citation>
    <scope>NUCLEOTIDE SEQUENCE</scope>
</reference>
<dbReference type="SUPFAM" id="SSF50475">
    <property type="entry name" value="FMN-binding split barrel"/>
    <property type="match status" value="1"/>
</dbReference>
<dbReference type="PANTHER" id="PTHR34071:SF2">
    <property type="entry name" value="FLAVIN-NUCLEOTIDE-BINDING PROTEIN"/>
    <property type="match status" value="1"/>
</dbReference>
<evidence type="ECO:0000313" key="1">
    <source>
        <dbReference type="EMBL" id="EQD27200.1"/>
    </source>
</evidence>
<dbReference type="EMBL" id="AUZX01016073">
    <property type="protein sequence ID" value="EQD27200.1"/>
    <property type="molecule type" value="Genomic_DNA"/>
</dbReference>
<dbReference type="InterPro" id="IPR012349">
    <property type="entry name" value="Split_barrel_FMN-bd"/>
</dbReference>
<dbReference type="PANTHER" id="PTHR34071">
    <property type="entry name" value="5-NITROIMIDAZOLE ANTIBIOTICS RESISTANCE PROTEIN, NIMA-FAMILY-RELATED PROTEIN-RELATED"/>
    <property type="match status" value="1"/>
</dbReference>